<dbReference type="CDD" id="cd04629">
    <property type="entry name" value="CBS_pair_bac"/>
    <property type="match status" value="1"/>
</dbReference>
<keyword evidence="1 2" id="KW-0129">CBS domain</keyword>
<reference evidence="4 5" key="1">
    <citation type="submission" date="2019-01" db="EMBL/GenBank/DDBJ databases">
        <authorList>
            <person name="Chen W.-M."/>
        </authorList>
    </citation>
    <scope>NUCLEOTIDE SEQUENCE [LARGE SCALE GENOMIC DNA]</scope>
    <source>
        <strain evidence="4 5">HPM-16</strain>
    </source>
</reference>
<gene>
    <name evidence="4" type="ORF">EOE65_14610</name>
</gene>
<dbReference type="PANTHER" id="PTHR43080">
    <property type="entry name" value="CBS DOMAIN-CONTAINING PROTEIN CBSX3, MITOCHONDRIAL"/>
    <property type="match status" value="1"/>
</dbReference>
<evidence type="ECO:0000256" key="1">
    <source>
        <dbReference type="ARBA" id="ARBA00023122"/>
    </source>
</evidence>
<dbReference type="AlphaFoldDB" id="A0A437Q5J4"/>
<evidence type="ECO:0000313" key="5">
    <source>
        <dbReference type="Proteomes" id="UP000282818"/>
    </source>
</evidence>
<dbReference type="EMBL" id="SACQ01000007">
    <property type="protein sequence ID" value="RVU29778.1"/>
    <property type="molecule type" value="Genomic_DNA"/>
</dbReference>
<dbReference type="InterPro" id="IPR000644">
    <property type="entry name" value="CBS_dom"/>
</dbReference>
<dbReference type="Proteomes" id="UP000282818">
    <property type="component" value="Unassembled WGS sequence"/>
</dbReference>
<organism evidence="4 5">
    <name type="scientific">Neptunomonas marina</name>
    <dbReference type="NCBI Taxonomy" id="1815562"/>
    <lineage>
        <taxon>Bacteria</taxon>
        <taxon>Pseudomonadati</taxon>
        <taxon>Pseudomonadota</taxon>
        <taxon>Gammaproteobacteria</taxon>
        <taxon>Oceanospirillales</taxon>
        <taxon>Oceanospirillaceae</taxon>
        <taxon>Neptunomonas</taxon>
    </lineage>
</organism>
<sequence>MLKVKELMDSQVARLPANAPLTTAVDTILDSGYLGLPVIDEAQQLVGFLSEQDCLRALVSDSYHCDSHLTVRDIMRDSPLFVSPELSVLELAQMLGKDRPKLFPVVEEERLLGMISRTQVMRALNDQLKSCGAV</sequence>
<proteinExistence type="predicted"/>
<dbReference type="SUPFAM" id="SSF54631">
    <property type="entry name" value="CBS-domain pair"/>
    <property type="match status" value="1"/>
</dbReference>
<dbReference type="InterPro" id="IPR046342">
    <property type="entry name" value="CBS_dom_sf"/>
</dbReference>
<protein>
    <submittedName>
        <fullName evidence="4">CBS domain-containing protein</fullName>
    </submittedName>
</protein>
<dbReference type="RefSeq" id="WP_127695061.1">
    <property type="nucleotide sequence ID" value="NZ_SACQ01000007.1"/>
</dbReference>
<comment type="caution">
    <text evidence="4">The sequence shown here is derived from an EMBL/GenBank/DDBJ whole genome shotgun (WGS) entry which is preliminary data.</text>
</comment>
<dbReference type="InterPro" id="IPR051257">
    <property type="entry name" value="Diverse_CBS-Domain"/>
</dbReference>
<keyword evidence="5" id="KW-1185">Reference proteome</keyword>
<name>A0A437Q5J4_9GAMM</name>
<dbReference type="InterPro" id="IPR044729">
    <property type="entry name" value="CBS_bac"/>
</dbReference>
<dbReference type="PANTHER" id="PTHR43080:SF26">
    <property type="entry name" value="REGULATORY PROTEIN"/>
    <property type="match status" value="1"/>
</dbReference>
<feature type="domain" description="CBS" evidence="3">
    <location>
        <begin position="8"/>
        <end position="67"/>
    </location>
</feature>
<accession>A0A437Q5J4</accession>
<evidence type="ECO:0000259" key="3">
    <source>
        <dbReference type="PROSITE" id="PS51371"/>
    </source>
</evidence>
<dbReference type="Pfam" id="PF00571">
    <property type="entry name" value="CBS"/>
    <property type="match status" value="2"/>
</dbReference>
<evidence type="ECO:0000256" key="2">
    <source>
        <dbReference type="PROSITE-ProRule" id="PRU00703"/>
    </source>
</evidence>
<evidence type="ECO:0000313" key="4">
    <source>
        <dbReference type="EMBL" id="RVU29778.1"/>
    </source>
</evidence>
<dbReference type="SMART" id="SM00116">
    <property type="entry name" value="CBS"/>
    <property type="match status" value="2"/>
</dbReference>
<dbReference type="PROSITE" id="PS51371">
    <property type="entry name" value="CBS"/>
    <property type="match status" value="2"/>
</dbReference>
<dbReference type="Gene3D" id="3.10.580.10">
    <property type="entry name" value="CBS-domain"/>
    <property type="match status" value="1"/>
</dbReference>
<feature type="domain" description="CBS" evidence="3">
    <location>
        <begin position="75"/>
        <end position="130"/>
    </location>
</feature>